<dbReference type="EMBL" id="CP034145">
    <property type="protein sequence ID" value="AZH25951.1"/>
    <property type="molecule type" value="Genomic_DNA"/>
</dbReference>
<organism evidence="9 10">
    <name type="scientific">Haloplanus aerogenes</name>
    <dbReference type="NCBI Taxonomy" id="660522"/>
    <lineage>
        <taxon>Archaea</taxon>
        <taxon>Methanobacteriati</taxon>
        <taxon>Methanobacteriota</taxon>
        <taxon>Stenosarchaea group</taxon>
        <taxon>Halobacteria</taxon>
        <taxon>Halobacteriales</taxon>
        <taxon>Haloferacaceae</taxon>
        <taxon>Haloplanus</taxon>
    </lineage>
</organism>
<feature type="domain" description="SSD" evidence="7">
    <location>
        <begin position="684"/>
        <end position="812"/>
    </location>
</feature>
<dbReference type="InterPro" id="IPR001036">
    <property type="entry name" value="Acrflvin-R"/>
</dbReference>
<dbReference type="InterPro" id="IPR004869">
    <property type="entry name" value="MMPL_dom"/>
</dbReference>
<evidence type="ECO:0000259" key="7">
    <source>
        <dbReference type="PROSITE" id="PS50156"/>
    </source>
</evidence>
<reference evidence="8 11" key="2">
    <citation type="submission" date="2018-07" db="EMBL/GenBank/DDBJ databases">
        <title>Genome sequences of Haloplanus aerogenes JCM 16430T.</title>
        <authorList>
            <person name="Kim Y.B."/>
            <person name="Roh S.W."/>
        </authorList>
    </citation>
    <scope>NUCLEOTIDE SEQUENCE [LARGE SCALE GENOMIC DNA]</scope>
    <source>
        <strain evidence="8 11">JCM 16430</strain>
    </source>
</reference>
<dbReference type="InterPro" id="IPR050545">
    <property type="entry name" value="Mycobact_MmpL"/>
</dbReference>
<feature type="transmembrane region" description="Helical" evidence="6">
    <location>
        <begin position="293"/>
        <end position="314"/>
    </location>
</feature>
<reference evidence="9 10" key="1">
    <citation type="journal article" date="2015" name="Stand. Genomic Sci.">
        <title>Genomic Encyclopedia of Bacterial and Archaeal Type Strains, Phase III: the genomes of soil and plant-associated and newly described type strains.</title>
        <authorList>
            <person name="Whitman W.B."/>
            <person name="Woyke T."/>
            <person name="Klenk H.P."/>
            <person name="Zhou Y."/>
            <person name="Lilburn T.G."/>
            <person name="Beck B.J."/>
            <person name="De Vos P."/>
            <person name="Vandamme P."/>
            <person name="Eisen J.A."/>
            <person name="Garrity G."/>
            <person name="Hugenholtz P."/>
            <person name="Kyrpides N.C."/>
        </authorList>
    </citation>
    <scope>NUCLEOTIDE SEQUENCE [LARGE SCALE GENOMIC DNA]</scope>
    <source>
        <strain evidence="9 10">CGMCC 1.10124</strain>
    </source>
</reference>
<dbReference type="SUPFAM" id="SSF82866">
    <property type="entry name" value="Multidrug efflux transporter AcrB transmembrane domain"/>
    <property type="match status" value="2"/>
</dbReference>
<dbReference type="GO" id="GO:0022857">
    <property type="term" value="F:transmembrane transporter activity"/>
    <property type="evidence" value="ECO:0007669"/>
    <property type="project" value="InterPro"/>
</dbReference>
<dbReference type="Gene3D" id="1.20.1640.10">
    <property type="entry name" value="Multidrug efflux transporter AcrB transmembrane domain"/>
    <property type="match status" value="2"/>
</dbReference>
<protein>
    <submittedName>
        <fullName evidence="9">Putative RND superfamily exporter protein</fullName>
    </submittedName>
    <submittedName>
        <fullName evidence="8">RND transporter</fullName>
    </submittedName>
</protein>
<feature type="transmembrane region" description="Helical" evidence="6">
    <location>
        <begin position="20"/>
        <end position="39"/>
    </location>
</feature>
<evidence type="ECO:0000256" key="6">
    <source>
        <dbReference type="SAM" id="Phobius"/>
    </source>
</evidence>
<feature type="transmembrane region" description="Helical" evidence="6">
    <location>
        <begin position="334"/>
        <end position="355"/>
    </location>
</feature>
<evidence type="ECO:0000256" key="4">
    <source>
        <dbReference type="ARBA" id="ARBA00022989"/>
    </source>
</evidence>
<gene>
    <name evidence="9" type="ORF">ATH50_3347</name>
    <name evidence="8" type="ORF">DU502_11465</name>
</gene>
<feature type="transmembrane region" description="Helical" evidence="6">
    <location>
        <begin position="431"/>
        <end position="450"/>
    </location>
</feature>
<proteinExistence type="predicted"/>
<feature type="transmembrane region" description="Helical" evidence="6">
    <location>
        <begin position="242"/>
        <end position="259"/>
    </location>
</feature>
<dbReference type="PANTHER" id="PTHR33406">
    <property type="entry name" value="MEMBRANE PROTEIN MJ1562-RELATED"/>
    <property type="match status" value="1"/>
</dbReference>
<dbReference type="PRINTS" id="PR00702">
    <property type="entry name" value="ACRIFLAVINRP"/>
</dbReference>
<dbReference type="Proteomes" id="UP000277326">
    <property type="component" value="Unassembled WGS sequence"/>
</dbReference>
<sequence>MAGYGERLLDAVDTWIVDRPGTVVIVFLLLTAGFATGLGNITMSSGTEQVAQDVPAYGTYQRMENDFEFAFGQGEDTTQLIQTGENVLSREGLLRMLETQQRLAEREDLRVADSTSVANLVARELDPDATTLDAQRRVVERASDTEIRAAVRRASTHPSFALAIGDDFNRREAYASSTLAVVRHDVYVESSDVGSGGEATQVSDIQLEARRVTDSVGGDVRVFGSGIISYENSKILQDSLKATIPAVVILLLLFLAIAYRDPYDLVLGVVSLTMALVWTFGFMGLADIPFTQLLVSLPPLLLAIGVDFGVHTINRYREELDGGTMDTRDAMDEAVRHLLVAFFLVTGTSVIGFSANLTSGLGMIRDFGLVAAVGIAFDALVFGIFLPAAKLLVERERAKTRLPTFSSKPLGTEGSLLGRLMPLHLAVTDRAPHLFLVAVLLFAAVGGYYGSGVDSSFEDEDFLPPEELPAYLYSLPEPMQPGEYTTTRDVNFIEEQFETSNRDTVTVYVEGPMYRDHALESMVRAGDDPPDSLVTDEDNHARSESIITVIRNYAQESPEFARLVARNDENGNGVPDDNLRDIYDTLLASPYGDRARSYLTEDYHNARVVYSVEADASRADTTEDATEMADRYRFEAVETGGTVVFQRVADAIFATAVTSLGAALILSALFLLLVYYLLLGDPRLAVVTLFPIVVTTTLLVGTMRTIGVPFNTLTATVLSITVGIGVDYAVHVVHRFVDEVETLGTPHDAAVVTLRGTGGALAGSMLTTISGAGALYFLSITPLLKQFGLLMAISVTYAFLNSVIVLPVVLLLWARRSGRGEESTSDDRRVAPI</sequence>
<reference evidence="9" key="3">
    <citation type="submission" date="2018-10" db="EMBL/GenBank/DDBJ databases">
        <authorList>
            <person name="Whitman W."/>
            <person name="Huntemann M."/>
            <person name="Clum A."/>
            <person name="Pillay M."/>
            <person name="Palaniappan K."/>
            <person name="Varghese N."/>
            <person name="Mikhailova N."/>
            <person name="Stamatis D."/>
            <person name="Reddy T."/>
            <person name="Daum C."/>
            <person name="Shapiro N."/>
            <person name="Ivanova N."/>
            <person name="Kyrpides N."/>
            <person name="Woyke T."/>
        </authorList>
    </citation>
    <scope>NUCLEOTIDE SEQUENCE</scope>
    <source>
        <strain evidence="9">CGMCC 1.10124</strain>
    </source>
</reference>
<dbReference type="GO" id="GO:0005886">
    <property type="term" value="C:plasma membrane"/>
    <property type="evidence" value="ECO:0007669"/>
    <property type="project" value="UniProtKB-SubCell"/>
</dbReference>
<feature type="transmembrane region" description="Helical" evidence="6">
    <location>
        <begin position="790"/>
        <end position="814"/>
    </location>
</feature>
<name>A0A3M0CPW1_9EURY</name>
<evidence type="ECO:0000313" key="9">
    <source>
        <dbReference type="EMBL" id="RMB11648.1"/>
    </source>
</evidence>
<evidence type="ECO:0000256" key="2">
    <source>
        <dbReference type="ARBA" id="ARBA00022475"/>
    </source>
</evidence>
<comment type="subcellular location">
    <subcellularLocation>
        <location evidence="1">Cell membrane</location>
        <topology evidence="1">Multi-pass membrane protein</topology>
    </subcellularLocation>
</comment>
<dbReference type="GeneID" id="38471913"/>
<dbReference type="RefSeq" id="WP_121921885.1">
    <property type="nucleotide sequence ID" value="NZ_CP034145.1"/>
</dbReference>
<feature type="transmembrane region" description="Helical" evidence="6">
    <location>
        <begin position="367"/>
        <end position="389"/>
    </location>
</feature>
<evidence type="ECO:0000313" key="8">
    <source>
        <dbReference type="EMBL" id="AZH25951.1"/>
    </source>
</evidence>
<dbReference type="Proteomes" id="UP000282007">
    <property type="component" value="Chromosome"/>
</dbReference>
<keyword evidence="2" id="KW-1003">Cell membrane</keyword>
<dbReference type="PROSITE" id="PS50156">
    <property type="entry name" value="SSD"/>
    <property type="match status" value="2"/>
</dbReference>
<dbReference type="InterPro" id="IPR000731">
    <property type="entry name" value="SSD"/>
</dbReference>
<evidence type="ECO:0000256" key="5">
    <source>
        <dbReference type="ARBA" id="ARBA00023136"/>
    </source>
</evidence>
<keyword evidence="11" id="KW-1185">Reference proteome</keyword>
<evidence type="ECO:0000256" key="3">
    <source>
        <dbReference type="ARBA" id="ARBA00022692"/>
    </source>
</evidence>
<dbReference type="Pfam" id="PF03176">
    <property type="entry name" value="MMPL"/>
    <property type="match status" value="2"/>
</dbReference>
<feature type="transmembrane region" description="Helical" evidence="6">
    <location>
        <begin position="265"/>
        <end position="286"/>
    </location>
</feature>
<accession>A0A3M0CPW1</accession>
<dbReference type="PANTHER" id="PTHR33406:SF13">
    <property type="entry name" value="MEMBRANE PROTEIN YDFJ"/>
    <property type="match status" value="1"/>
</dbReference>
<feature type="transmembrane region" description="Helical" evidence="6">
    <location>
        <begin position="713"/>
        <end position="737"/>
    </location>
</feature>
<feature type="transmembrane region" description="Helical" evidence="6">
    <location>
        <begin position="684"/>
        <end position="701"/>
    </location>
</feature>
<dbReference type="EMBL" id="REFS01000008">
    <property type="protein sequence ID" value="RMB11648.1"/>
    <property type="molecule type" value="Genomic_DNA"/>
</dbReference>
<feature type="transmembrane region" description="Helical" evidence="6">
    <location>
        <begin position="651"/>
        <end position="678"/>
    </location>
</feature>
<feature type="transmembrane region" description="Helical" evidence="6">
    <location>
        <begin position="757"/>
        <end position="778"/>
    </location>
</feature>
<dbReference type="KEGG" id="haer:DU502_11465"/>
<feature type="domain" description="SSD" evidence="7">
    <location>
        <begin position="266"/>
        <end position="392"/>
    </location>
</feature>
<evidence type="ECO:0000313" key="11">
    <source>
        <dbReference type="Proteomes" id="UP000282007"/>
    </source>
</evidence>
<evidence type="ECO:0000256" key="1">
    <source>
        <dbReference type="ARBA" id="ARBA00004651"/>
    </source>
</evidence>
<keyword evidence="5 6" id="KW-0472">Membrane</keyword>
<evidence type="ECO:0000313" key="10">
    <source>
        <dbReference type="Proteomes" id="UP000277326"/>
    </source>
</evidence>
<dbReference type="AlphaFoldDB" id="A0A3M0CPW1"/>
<keyword evidence="3 6" id="KW-0812">Transmembrane</keyword>
<dbReference type="OrthoDB" id="42357at2157"/>
<keyword evidence="4 6" id="KW-1133">Transmembrane helix</keyword>